<feature type="transmembrane region" description="Helical" evidence="9">
    <location>
        <begin position="7"/>
        <end position="30"/>
    </location>
</feature>
<evidence type="ECO:0000256" key="5">
    <source>
        <dbReference type="ARBA" id="ARBA00022597"/>
    </source>
</evidence>
<evidence type="ECO:0000256" key="6">
    <source>
        <dbReference type="ARBA" id="ARBA00022692"/>
    </source>
</evidence>
<dbReference type="PROSITE" id="PS50850">
    <property type="entry name" value="MFS"/>
    <property type="match status" value="1"/>
</dbReference>
<evidence type="ECO:0000313" key="11">
    <source>
        <dbReference type="EMBL" id="MBP2113274.1"/>
    </source>
</evidence>
<feature type="transmembrane region" description="Helical" evidence="9">
    <location>
        <begin position="81"/>
        <end position="99"/>
    </location>
</feature>
<feature type="transmembrane region" description="Helical" evidence="9">
    <location>
        <begin position="145"/>
        <end position="166"/>
    </location>
</feature>
<keyword evidence="3" id="KW-0813">Transport</keyword>
<evidence type="ECO:0000313" key="12">
    <source>
        <dbReference type="Proteomes" id="UP000773462"/>
    </source>
</evidence>
<feature type="transmembrane region" description="Helical" evidence="9">
    <location>
        <begin position="283"/>
        <end position="302"/>
    </location>
</feature>
<dbReference type="RefSeq" id="WP_209875150.1">
    <property type="nucleotide sequence ID" value="NZ_JAGGLV010000010.1"/>
</dbReference>
<name>A0ABS4NV36_9BACL</name>
<dbReference type="Pfam" id="PF07690">
    <property type="entry name" value="MFS_1"/>
    <property type="match status" value="1"/>
</dbReference>
<keyword evidence="7 9" id="KW-1133">Transmembrane helix</keyword>
<feature type="transmembrane region" description="Helical" evidence="9">
    <location>
        <begin position="105"/>
        <end position="124"/>
    </location>
</feature>
<feature type="transmembrane region" description="Helical" evidence="9">
    <location>
        <begin position="213"/>
        <end position="233"/>
    </location>
</feature>
<evidence type="ECO:0000256" key="9">
    <source>
        <dbReference type="SAM" id="Phobius"/>
    </source>
</evidence>
<feature type="transmembrane region" description="Helical" evidence="9">
    <location>
        <begin position="253"/>
        <end position="276"/>
    </location>
</feature>
<organism evidence="11 12">
    <name type="scientific">Paenibacillus silagei</name>
    <dbReference type="NCBI Taxonomy" id="1670801"/>
    <lineage>
        <taxon>Bacteria</taxon>
        <taxon>Bacillati</taxon>
        <taxon>Bacillota</taxon>
        <taxon>Bacilli</taxon>
        <taxon>Bacillales</taxon>
        <taxon>Paenibacillaceae</taxon>
        <taxon>Paenibacillus</taxon>
    </lineage>
</organism>
<keyword evidence="5" id="KW-0762">Sugar transport</keyword>
<comment type="caution">
    <text evidence="11">The sequence shown here is derived from an EMBL/GenBank/DDBJ whole genome shotgun (WGS) entry which is preliminary data.</text>
</comment>
<accession>A0ABS4NV36</accession>
<dbReference type="SUPFAM" id="SSF103473">
    <property type="entry name" value="MFS general substrate transporter"/>
    <property type="match status" value="1"/>
</dbReference>
<dbReference type="PANTHER" id="PTHR23535">
    <property type="entry name" value="SUGAR EFFLUX TRANSPORTER A-RELATED"/>
    <property type="match status" value="1"/>
</dbReference>
<evidence type="ECO:0000259" key="10">
    <source>
        <dbReference type="PROSITE" id="PS50850"/>
    </source>
</evidence>
<keyword evidence="8 9" id="KW-0472">Membrane</keyword>
<feature type="domain" description="Major facilitator superfamily (MFS) profile" evidence="10">
    <location>
        <begin position="13"/>
        <end position="396"/>
    </location>
</feature>
<reference evidence="11 12" key="1">
    <citation type="submission" date="2021-03" db="EMBL/GenBank/DDBJ databases">
        <title>Genomic Encyclopedia of Type Strains, Phase IV (KMG-IV): sequencing the most valuable type-strain genomes for metagenomic binning, comparative biology and taxonomic classification.</title>
        <authorList>
            <person name="Goeker M."/>
        </authorList>
    </citation>
    <scope>NUCLEOTIDE SEQUENCE [LARGE SCALE GENOMIC DNA]</scope>
    <source>
        <strain evidence="11 12">DSM 101953</strain>
    </source>
</reference>
<gene>
    <name evidence="11" type="ORF">J2Z70_003433</name>
</gene>
<protein>
    <submittedName>
        <fullName evidence="11">MFS family arabinose efflux permease</fullName>
    </submittedName>
</protein>
<proteinExistence type="inferred from homology"/>
<sequence length="403" mass="43274">MLKRTYALLLIPSYPIFLLCMLFQGMAISISAPFLAVYFTEELGVSAGTFGIFTAVTLLSGVALSMFIAKRSDAGLNRRRLMVICMMFNAVAFAGYIFIHDFYPLLAYMTIFTAAGAPAMPQLFASAREAVSASSSPDHALANSALRSMFSLGFISGPLVGAALLSRFGFQGIFSSTTLIFLLNALLVFSFVRPSAAKQQLQHRVRQPAGVQRNARVLVPFLILTLLYTGHWANNLNISLFIVNTLGGTTQNVASVASICALMEIPFMLVLGLLSAKYTSKALLGWGMAMGGIYYALVIGVGELWQLIAGQVLLAFFVAVISAIGISYIQDLLPDLPGYASTLYTNATTIGRLAGSLAGGAAAQWLGYRHSYLLCVVLVVCSLGLLLWPRRSPDENITTPLAS</sequence>
<dbReference type="Proteomes" id="UP000773462">
    <property type="component" value="Unassembled WGS sequence"/>
</dbReference>
<keyword evidence="4" id="KW-1003">Cell membrane</keyword>
<comment type="similarity">
    <text evidence="2">Belongs to the major facilitator superfamily. Set transporter family.</text>
</comment>
<dbReference type="Gene3D" id="1.20.1250.20">
    <property type="entry name" value="MFS general substrate transporter like domains"/>
    <property type="match status" value="2"/>
</dbReference>
<feature type="transmembrane region" description="Helical" evidence="9">
    <location>
        <begin position="371"/>
        <end position="388"/>
    </location>
</feature>
<dbReference type="InterPro" id="IPR020846">
    <property type="entry name" value="MFS_dom"/>
</dbReference>
<dbReference type="InterPro" id="IPR011701">
    <property type="entry name" value="MFS"/>
</dbReference>
<feature type="transmembrane region" description="Helical" evidence="9">
    <location>
        <begin position="172"/>
        <end position="192"/>
    </location>
</feature>
<comment type="subcellular location">
    <subcellularLocation>
        <location evidence="1">Cell membrane</location>
        <topology evidence="1">Multi-pass membrane protein</topology>
    </subcellularLocation>
</comment>
<feature type="transmembrane region" description="Helical" evidence="9">
    <location>
        <begin position="50"/>
        <end position="69"/>
    </location>
</feature>
<evidence type="ECO:0000256" key="1">
    <source>
        <dbReference type="ARBA" id="ARBA00004651"/>
    </source>
</evidence>
<keyword evidence="12" id="KW-1185">Reference proteome</keyword>
<keyword evidence="6 9" id="KW-0812">Transmembrane</keyword>
<evidence type="ECO:0000256" key="4">
    <source>
        <dbReference type="ARBA" id="ARBA00022475"/>
    </source>
</evidence>
<dbReference type="EMBL" id="JAGGLV010000010">
    <property type="protein sequence ID" value="MBP2113274.1"/>
    <property type="molecule type" value="Genomic_DNA"/>
</dbReference>
<dbReference type="PANTHER" id="PTHR23535:SF2">
    <property type="entry name" value="SUGAR EFFLUX TRANSPORTER A-RELATED"/>
    <property type="match status" value="1"/>
</dbReference>
<dbReference type="CDD" id="cd17471">
    <property type="entry name" value="MFS_Set"/>
    <property type="match status" value="1"/>
</dbReference>
<evidence type="ECO:0000256" key="3">
    <source>
        <dbReference type="ARBA" id="ARBA00022448"/>
    </source>
</evidence>
<dbReference type="InterPro" id="IPR036259">
    <property type="entry name" value="MFS_trans_sf"/>
</dbReference>
<feature type="transmembrane region" description="Helical" evidence="9">
    <location>
        <begin position="308"/>
        <end position="329"/>
    </location>
</feature>
<evidence type="ECO:0000256" key="8">
    <source>
        <dbReference type="ARBA" id="ARBA00023136"/>
    </source>
</evidence>
<evidence type="ECO:0000256" key="7">
    <source>
        <dbReference type="ARBA" id="ARBA00022989"/>
    </source>
</evidence>
<evidence type="ECO:0000256" key="2">
    <source>
        <dbReference type="ARBA" id="ARBA00006523"/>
    </source>
</evidence>